<keyword evidence="7" id="KW-1185">Reference proteome</keyword>
<evidence type="ECO:0000256" key="3">
    <source>
        <dbReference type="ARBA" id="ARBA00022679"/>
    </source>
</evidence>
<proteinExistence type="predicted"/>
<dbReference type="EC" id="2.1.1.72" evidence="1"/>
<evidence type="ECO:0000256" key="5">
    <source>
        <dbReference type="ARBA" id="ARBA00047942"/>
    </source>
</evidence>
<dbReference type="InterPro" id="IPR012263">
    <property type="entry name" value="M_m6A_EcoRV"/>
</dbReference>
<dbReference type="Pfam" id="PF02086">
    <property type="entry name" value="MethyltransfD12"/>
    <property type="match status" value="1"/>
</dbReference>
<dbReference type="PIRSF" id="PIRSF000398">
    <property type="entry name" value="M_m6A_EcoRV"/>
    <property type="match status" value="1"/>
</dbReference>
<dbReference type="AlphaFoldDB" id="A0A433N6D1"/>
<sequence>MSNPPLLRYFGGKHRDARKIIRHFPQHQVYCEVFGGGASVLLQKQPSQIEIYNDLSGDVVNFFRVLRDRTEELVRAIELTPYSREEYNLAFNSSDDCLESARRLYIRSWQSYGSGCSVAKKSGWRFLYRQTTSEDVVGCFNRTSHLWDLAGRLKHCQIENDDAIAVINRYGRNPNCLIYCDPPYVHSSRTEDSNYDFEMTDQQHKELADILHSVNAMCIVSGYACELYSQLYKDWRLIQWETLVNGVKRKAVESLWVSPSCDKHQLPLLGLLA</sequence>
<dbReference type="GO" id="GO:0006298">
    <property type="term" value="P:mismatch repair"/>
    <property type="evidence" value="ECO:0007669"/>
    <property type="project" value="TreeGrafter"/>
</dbReference>
<dbReference type="PRINTS" id="PR00505">
    <property type="entry name" value="D12N6MTFRASE"/>
</dbReference>
<dbReference type="GO" id="GO:0009307">
    <property type="term" value="P:DNA restriction-modification system"/>
    <property type="evidence" value="ECO:0007669"/>
    <property type="project" value="InterPro"/>
</dbReference>
<evidence type="ECO:0000256" key="1">
    <source>
        <dbReference type="ARBA" id="ARBA00011900"/>
    </source>
</evidence>
<evidence type="ECO:0000313" key="6">
    <source>
        <dbReference type="EMBL" id="RUR77058.1"/>
    </source>
</evidence>
<reference evidence="6 7" key="1">
    <citation type="journal article" date="2019" name="Genome Biol. Evol.">
        <title>Day and night: Metabolic profiles and evolutionary relationships of six axenic non-marine cyanobacteria.</title>
        <authorList>
            <person name="Will S.E."/>
            <person name="Henke P."/>
            <person name="Boedeker C."/>
            <person name="Huang S."/>
            <person name="Brinkmann H."/>
            <person name="Rohde M."/>
            <person name="Jarek M."/>
            <person name="Friedl T."/>
            <person name="Seufert S."/>
            <person name="Schumacher M."/>
            <person name="Overmann J."/>
            <person name="Neumann-Schaal M."/>
            <person name="Petersen J."/>
        </authorList>
    </citation>
    <scope>NUCLEOTIDE SEQUENCE [LARGE SCALE GENOMIC DNA]</scope>
    <source>
        <strain evidence="6 7">PCC 6912</strain>
    </source>
</reference>
<evidence type="ECO:0000256" key="2">
    <source>
        <dbReference type="ARBA" id="ARBA00022603"/>
    </source>
</evidence>
<dbReference type="InterPro" id="IPR029063">
    <property type="entry name" value="SAM-dependent_MTases_sf"/>
</dbReference>
<dbReference type="InterPro" id="IPR012327">
    <property type="entry name" value="MeTrfase_D12"/>
</dbReference>
<dbReference type="InterPro" id="IPR002052">
    <property type="entry name" value="DNA_methylase_N6_adenine_CS"/>
</dbReference>
<keyword evidence="4" id="KW-0949">S-adenosyl-L-methionine</keyword>
<dbReference type="PROSITE" id="PS00092">
    <property type="entry name" value="N6_MTASE"/>
    <property type="match status" value="1"/>
</dbReference>
<dbReference type="GO" id="GO:1904047">
    <property type="term" value="F:S-adenosyl-L-methionine binding"/>
    <property type="evidence" value="ECO:0007669"/>
    <property type="project" value="TreeGrafter"/>
</dbReference>
<name>A0A433N6D1_CHLFR</name>
<dbReference type="OrthoDB" id="9805629at2"/>
<dbReference type="STRING" id="211165.GCA_000317285_01720"/>
<comment type="catalytic activity">
    <reaction evidence="5">
        <text>a 2'-deoxyadenosine in DNA + S-adenosyl-L-methionine = an N(6)-methyl-2'-deoxyadenosine in DNA + S-adenosyl-L-homocysteine + H(+)</text>
        <dbReference type="Rhea" id="RHEA:15197"/>
        <dbReference type="Rhea" id="RHEA-COMP:12418"/>
        <dbReference type="Rhea" id="RHEA-COMP:12419"/>
        <dbReference type="ChEBI" id="CHEBI:15378"/>
        <dbReference type="ChEBI" id="CHEBI:57856"/>
        <dbReference type="ChEBI" id="CHEBI:59789"/>
        <dbReference type="ChEBI" id="CHEBI:90615"/>
        <dbReference type="ChEBI" id="CHEBI:90616"/>
        <dbReference type="EC" id="2.1.1.72"/>
    </reaction>
</comment>
<dbReference type="PANTHER" id="PTHR30481">
    <property type="entry name" value="DNA ADENINE METHYLASE"/>
    <property type="match status" value="1"/>
</dbReference>
<dbReference type="RefSeq" id="WP_016879372.1">
    <property type="nucleotide sequence ID" value="NZ_AJLN01000058.1"/>
</dbReference>
<accession>A0A433N6D1</accession>
<protein>
    <recommendedName>
        <fullName evidence="1">site-specific DNA-methyltransferase (adenine-specific)</fullName>
        <ecNumber evidence="1">2.1.1.72</ecNumber>
    </recommendedName>
</protein>
<evidence type="ECO:0000256" key="4">
    <source>
        <dbReference type="ARBA" id="ARBA00022691"/>
    </source>
</evidence>
<dbReference type="GO" id="GO:0009007">
    <property type="term" value="F:site-specific DNA-methyltransferase (adenine-specific) activity"/>
    <property type="evidence" value="ECO:0007669"/>
    <property type="project" value="UniProtKB-EC"/>
</dbReference>
<dbReference type="EMBL" id="RSCJ01000018">
    <property type="protein sequence ID" value="RUR77058.1"/>
    <property type="molecule type" value="Genomic_DNA"/>
</dbReference>
<keyword evidence="2 6" id="KW-0489">Methyltransferase</keyword>
<dbReference type="Gene3D" id="3.40.50.150">
    <property type="entry name" value="Vaccinia Virus protein VP39"/>
    <property type="match status" value="2"/>
</dbReference>
<organism evidence="6 7">
    <name type="scientific">Chlorogloeopsis fritschii PCC 6912</name>
    <dbReference type="NCBI Taxonomy" id="211165"/>
    <lineage>
        <taxon>Bacteria</taxon>
        <taxon>Bacillati</taxon>
        <taxon>Cyanobacteriota</taxon>
        <taxon>Cyanophyceae</taxon>
        <taxon>Nostocales</taxon>
        <taxon>Chlorogloeopsidaceae</taxon>
        <taxon>Chlorogloeopsis</taxon>
    </lineage>
</organism>
<gene>
    <name evidence="6" type="ORF">PCC6912_40170</name>
</gene>
<dbReference type="SUPFAM" id="SSF53335">
    <property type="entry name" value="S-adenosyl-L-methionine-dependent methyltransferases"/>
    <property type="match status" value="1"/>
</dbReference>
<dbReference type="PANTHER" id="PTHR30481:SF4">
    <property type="entry name" value="SITE-SPECIFIC DNA-METHYLTRANSFERASE (ADENINE-SPECIFIC)"/>
    <property type="match status" value="1"/>
</dbReference>
<dbReference type="Proteomes" id="UP000268857">
    <property type="component" value="Unassembled WGS sequence"/>
</dbReference>
<evidence type="ECO:0000313" key="7">
    <source>
        <dbReference type="Proteomes" id="UP000268857"/>
    </source>
</evidence>
<dbReference type="GO" id="GO:0043565">
    <property type="term" value="F:sequence-specific DNA binding"/>
    <property type="evidence" value="ECO:0007669"/>
    <property type="project" value="TreeGrafter"/>
</dbReference>
<comment type="caution">
    <text evidence="6">The sequence shown here is derived from an EMBL/GenBank/DDBJ whole genome shotgun (WGS) entry which is preliminary data.</text>
</comment>
<dbReference type="GO" id="GO:0032259">
    <property type="term" value="P:methylation"/>
    <property type="evidence" value="ECO:0007669"/>
    <property type="project" value="UniProtKB-KW"/>
</dbReference>
<keyword evidence="3 6" id="KW-0808">Transferase</keyword>